<keyword evidence="4" id="KW-1185">Reference proteome</keyword>
<keyword evidence="2" id="KW-1133">Transmembrane helix</keyword>
<dbReference type="AlphaFoldDB" id="A0A194PXM2"/>
<sequence length="297" mass="31889">MSRRPAAPLRCAASCAATPRAVCRAPSTTCSVAPARSPPDRYFRYGLPLHGRVPDPAAHVRVLRPHHFVPLTAAGPRPAAGSGLLHDAGERLVVPSPRYAPLKRCRRDVPRVFIISSMPRFGETSPSEYRGRHLTPNYRQTAGGSVGALAGGAALQLRRDSASRARAPSPDRSTGSEEAPRPEFALPEEEAARRRASAADSSDERTYGALAKEPAPLGPNVAREGGDKTGGKALRRKVLNTERYAAARYNNGATARRTRAARGKDAARQRAFVRALLTLSGAFYALAFIAFYFLSLA</sequence>
<evidence type="ECO:0000313" key="3">
    <source>
        <dbReference type="EMBL" id="KPI98072.1"/>
    </source>
</evidence>
<evidence type="ECO:0000256" key="2">
    <source>
        <dbReference type="SAM" id="Phobius"/>
    </source>
</evidence>
<gene>
    <name evidence="3" type="ORF">RR46_11193</name>
</gene>
<feature type="transmembrane region" description="Helical" evidence="2">
    <location>
        <begin position="271"/>
        <end position="294"/>
    </location>
</feature>
<protein>
    <submittedName>
        <fullName evidence="3">Uncharacterized protein</fullName>
    </submittedName>
</protein>
<accession>A0A194PXM2</accession>
<evidence type="ECO:0000256" key="1">
    <source>
        <dbReference type="SAM" id="MobiDB-lite"/>
    </source>
</evidence>
<keyword evidence="2" id="KW-0812">Transmembrane</keyword>
<name>A0A194PXM2_PAPXU</name>
<organism evidence="3 4">
    <name type="scientific">Papilio xuthus</name>
    <name type="common">Asian swallowtail butterfly</name>
    <dbReference type="NCBI Taxonomy" id="66420"/>
    <lineage>
        <taxon>Eukaryota</taxon>
        <taxon>Metazoa</taxon>
        <taxon>Ecdysozoa</taxon>
        <taxon>Arthropoda</taxon>
        <taxon>Hexapoda</taxon>
        <taxon>Insecta</taxon>
        <taxon>Pterygota</taxon>
        <taxon>Neoptera</taxon>
        <taxon>Endopterygota</taxon>
        <taxon>Lepidoptera</taxon>
        <taxon>Glossata</taxon>
        <taxon>Ditrysia</taxon>
        <taxon>Papilionoidea</taxon>
        <taxon>Papilionidae</taxon>
        <taxon>Papilioninae</taxon>
        <taxon>Papilio</taxon>
    </lineage>
</organism>
<proteinExistence type="predicted"/>
<feature type="compositionally biased region" description="Low complexity" evidence="1">
    <location>
        <begin position="164"/>
        <end position="173"/>
    </location>
</feature>
<feature type="region of interest" description="Disordered" evidence="1">
    <location>
        <begin position="123"/>
        <end position="232"/>
    </location>
</feature>
<evidence type="ECO:0000313" key="4">
    <source>
        <dbReference type="Proteomes" id="UP000053268"/>
    </source>
</evidence>
<dbReference type="EMBL" id="KQ459586">
    <property type="protein sequence ID" value="KPI98072.1"/>
    <property type="molecule type" value="Genomic_DNA"/>
</dbReference>
<reference evidence="3 4" key="1">
    <citation type="journal article" date="2015" name="Nat. Commun.">
        <title>Outbred genome sequencing and CRISPR/Cas9 gene editing in butterflies.</title>
        <authorList>
            <person name="Li X."/>
            <person name="Fan D."/>
            <person name="Zhang W."/>
            <person name="Liu G."/>
            <person name="Zhang L."/>
            <person name="Zhao L."/>
            <person name="Fang X."/>
            <person name="Chen L."/>
            <person name="Dong Y."/>
            <person name="Chen Y."/>
            <person name="Ding Y."/>
            <person name="Zhao R."/>
            <person name="Feng M."/>
            <person name="Zhu Y."/>
            <person name="Feng Y."/>
            <person name="Jiang X."/>
            <person name="Zhu D."/>
            <person name="Xiang H."/>
            <person name="Feng X."/>
            <person name="Li S."/>
            <person name="Wang J."/>
            <person name="Zhang G."/>
            <person name="Kronforst M.R."/>
            <person name="Wang W."/>
        </authorList>
    </citation>
    <scope>NUCLEOTIDE SEQUENCE [LARGE SCALE GENOMIC DNA]</scope>
    <source>
        <strain evidence="3">Ya'a_city_454_Px</strain>
        <tissue evidence="3">Whole body</tissue>
    </source>
</reference>
<keyword evidence="2" id="KW-0472">Membrane</keyword>
<dbReference type="Proteomes" id="UP000053268">
    <property type="component" value="Unassembled WGS sequence"/>
</dbReference>